<dbReference type="RefSeq" id="WP_135347328.1">
    <property type="nucleotide sequence ID" value="NZ_SRJD01000002.1"/>
</dbReference>
<evidence type="ECO:0000313" key="1">
    <source>
        <dbReference type="EMBL" id="TGA99933.1"/>
    </source>
</evidence>
<gene>
    <name evidence="1" type="ORF">E4665_03015</name>
</gene>
<comment type="caution">
    <text evidence="1">The sequence shown here is derived from an EMBL/GenBank/DDBJ whole genome shotgun (WGS) entry which is preliminary data.</text>
</comment>
<proteinExistence type="predicted"/>
<evidence type="ECO:0000313" key="2">
    <source>
        <dbReference type="Proteomes" id="UP000298347"/>
    </source>
</evidence>
<dbReference type="Proteomes" id="UP000298347">
    <property type="component" value="Unassembled WGS sequence"/>
</dbReference>
<dbReference type="AlphaFoldDB" id="A0A4Z0GTQ8"/>
<name>A0A4Z0GTQ8_9BACL</name>
<dbReference type="OrthoDB" id="2943239at2"/>
<sequence>MKDKEDKELKTITLQEIDTRIERNYSNNKNAIEQFDKQLSERKDLKRGRVRPRDPVEAKILSRFKLK</sequence>
<protein>
    <submittedName>
        <fullName evidence="1">Uncharacterized protein</fullName>
    </submittedName>
</protein>
<dbReference type="EMBL" id="SRJD01000002">
    <property type="protein sequence ID" value="TGA99933.1"/>
    <property type="molecule type" value="Genomic_DNA"/>
</dbReference>
<accession>A0A4Z0GTQ8</accession>
<keyword evidence="2" id="KW-1185">Reference proteome</keyword>
<reference evidence="1 2" key="1">
    <citation type="journal article" date="2015" name="Int. J. Syst. Evol. Microbiol.">
        <title>Sporolactobacillus shoreae sp. nov. and Sporolactobacillus spathodeae sp. nov., two spore-forming lactic acid bacteria isolated from tree barks in Thailand.</title>
        <authorList>
            <person name="Thamacharoensuk T."/>
            <person name="Kitahara M."/>
            <person name="Ohkuma M."/>
            <person name="Thongchul N."/>
            <person name="Tanasupawat S."/>
        </authorList>
    </citation>
    <scope>NUCLEOTIDE SEQUENCE [LARGE SCALE GENOMIC DNA]</scope>
    <source>
        <strain evidence="1 2">BK92</strain>
    </source>
</reference>
<organism evidence="1 2">
    <name type="scientific">Sporolactobacillus shoreae</name>
    <dbReference type="NCBI Taxonomy" id="1465501"/>
    <lineage>
        <taxon>Bacteria</taxon>
        <taxon>Bacillati</taxon>
        <taxon>Bacillota</taxon>
        <taxon>Bacilli</taxon>
        <taxon>Bacillales</taxon>
        <taxon>Sporolactobacillaceae</taxon>
        <taxon>Sporolactobacillus</taxon>
    </lineage>
</organism>